<dbReference type="AlphaFoldDB" id="C0QUN4"/>
<name>C0QUN4_PERMH</name>
<dbReference type="RefSeq" id="WP_012675383.1">
    <property type="nucleotide sequence ID" value="NC_012440.1"/>
</dbReference>
<dbReference type="Pfam" id="PF08668">
    <property type="entry name" value="HDOD"/>
    <property type="match status" value="1"/>
</dbReference>
<dbReference type="Proteomes" id="UP000001366">
    <property type="component" value="Chromosome"/>
</dbReference>
<dbReference type="InterPro" id="IPR052340">
    <property type="entry name" value="RNase_Y/CdgJ"/>
</dbReference>
<dbReference type="SUPFAM" id="SSF141868">
    <property type="entry name" value="EAL domain-like"/>
    <property type="match status" value="1"/>
</dbReference>
<dbReference type="InterPro" id="IPR035919">
    <property type="entry name" value="EAL_sf"/>
</dbReference>
<dbReference type="STRING" id="123214.PERMA_0610"/>
<dbReference type="PANTHER" id="PTHR33525:SF4">
    <property type="entry name" value="CYCLIC DI-GMP PHOSPHODIESTERASE CDGJ"/>
    <property type="match status" value="1"/>
</dbReference>
<feature type="domain" description="HDOD" evidence="1">
    <location>
        <begin position="200"/>
        <end position="388"/>
    </location>
</feature>
<dbReference type="InterPro" id="IPR001633">
    <property type="entry name" value="EAL_dom"/>
</dbReference>
<dbReference type="HOGENOM" id="CLU_044951_2_0_0"/>
<protein>
    <submittedName>
        <fullName evidence="2">EAL domain protein</fullName>
    </submittedName>
</protein>
<dbReference type="KEGG" id="pmx:PERMA_0610"/>
<dbReference type="PaxDb" id="123214-PERMA_0610"/>
<organism evidence="2 3">
    <name type="scientific">Persephonella marina (strain DSM 14350 / EX-H1)</name>
    <dbReference type="NCBI Taxonomy" id="123214"/>
    <lineage>
        <taxon>Bacteria</taxon>
        <taxon>Pseudomonadati</taxon>
        <taxon>Aquificota</taxon>
        <taxon>Aquificia</taxon>
        <taxon>Aquificales</taxon>
        <taxon>Hydrogenothermaceae</taxon>
        <taxon>Persephonella</taxon>
    </lineage>
</organism>
<dbReference type="PIRSF" id="PIRSF003180">
    <property type="entry name" value="DiGMPpdiest_YuxH"/>
    <property type="match status" value="1"/>
</dbReference>
<evidence type="ECO:0000313" key="3">
    <source>
        <dbReference type="Proteomes" id="UP000001366"/>
    </source>
</evidence>
<dbReference type="Gene3D" id="3.20.20.450">
    <property type="entry name" value="EAL domain"/>
    <property type="match status" value="1"/>
</dbReference>
<dbReference type="SUPFAM" id="SSF109604">
    <property type="entry name" value="HD-domain/PDEase-like"/>
    <property type="match status" value="1"/>
</dbReference>
<sequence length="407" mass="46885">MGEVFVGRQPILNEKNEIFGYELLFRDSEKNYAIIKDNIEATARVILNLLVYMDFHKIIGSKKGFINVNPDMLEGDFIELLPPKYTVFEISNITKIDEYLISTCKNLKDKGYEIALDGLVYCDLISPFFDYIDYVKVSIQGSYEENDLSKTVKFLKKFDLKLIAQKVETEEDYVVAKELGFDYFQGFYFEEPEIYKDRQVSSFKLTLIKLLKSAITHEDLSKIEDIFKGNPDLSYKLLKFINSPFFYIRQNIKSIKQALSLLGYQNLQKWVLLQIFSLDWTDIKSNPILERAVIRGRMLEVLIEKSKAPKETHEKAFITGMLSLMDTVLGKPMDEILSELKIDQEIKDAILSCKGILGAILKAIILLEKNEIKRIKAVIKNTGIGVEDVLTAEIEGIIFYENLINSY</sequence>
<reference evidence="2 3" key="1">
    <citation type="journal article" date="2009" name="J. Bacteriol.">
        <title>Complete and draft genome sequences of six members of the Aquificales.</title>
        <authorList>
            <person name="Reysenbach A.L."/>
            <person name="Hamamura N."/>
            <person name="Podar M."/>
            <person name="Griffiths E."/>
            <person name="Ferreira S."/>
            <person name="Hochstein R."/>
            <person name="Heidelberg J."/>
            <person name="Johnson J."/>
            <person name="Mead D."/>
            <person name="Pohorille A."/>
            <person name="Sarmiento M."/>
            <person name="Schweighofer K."/>
            <person name="Seshadri R."/>
            <person name="Voytek M.A."/>
        </authorList>
    </citation>
    <scope>NUCLEOTIDE SEQUENCE [LARGE SCALE GENOMIC DNA]</scope>
    <source>
        <strain evidence="3">DSM 14350 / EX-H1</strain>
    </source>
</reference>
<dbReference type="PROSITE" id="PS51833">
    <property type="entry name" value="HDOD"/>
    <property type="match status" value="1"/>
</dbReference>
<keyword evidence="3" id="KW-1185">Reference proteome</keyword>
<dbReference type="InterPro" id="IPR013976">
    <property type="entry name" value="HDOD"/>
</dbReference>
<dbReference type="Gene3D" id="1.10.3210.10">
    <property type="entry name" value="Hypothetical protein af1432"/>
    <property type="match status" value="1"/>
</dbReference>
<dbReference type="eggNOG" id="COG3434">
    <property type="taxonomic scope" value="Bacteria"/>
</dbReference>
<evidence type="ECO:0000259" key="1">
    <source>
        <dbReference type="PROSITE" id="PS51833"/>
    </source>
</evidence>
<dbReference type="EMBL" id="CP001230">
    <property type="protein sequence ID" value="ACO03144.1"/>
    <property type="molecule type" value="Genomic_DNA"/>
</dbReference>
<dbReference type="OrthoDB" id="9721at2"/>
<proteinExistence type="predicted"/>
<evidence type="ECO:0000313" key="2">
    <source>
        <dbReference type="EMBL" id="ACO03144.1"/>
    </source>
</evidence>
<gene>
    <name evidence="2" type="ordered locus">PERMA_0610</name>
</gene>
<dbReference type="Pfam" id="PF00563">
    <property type="entry name" value="EAL"/>
    <property type="match status" value="1"/>
</dbReference>
<dbReference type="InterPro" id="IPR014408">
    <property type="entry name" value="dGMP_Pdiesterase_EAL/HD-GYP"/>
</dbReference>
<accession>C0QUN4</accession>
<dbReference type="PANTHER" id="PTHR33525">
    <property type="match status" value="1"/>
</dbReference>